<keyword evidence="5 8" id="KW-0812">Transmembrane</keyword>
<evidence type="ECO:0000256" key="4">
    <source>
        <dbReference type="ARBA" id="ARBA00022679"/>
    </source>
</evidence>
<dbReference type="PANTHER" id="PTHR33908">
    <property type="entry name" value="MANNOSYLTRANSFERASE YKCB-RELATED"/>
    <property type="match status" value="1"/>
</dbReference>
<dbReference type="GO" id="GO:0005886">
    <property type="term" value="C:plasma membrane"/>
    <property type="evidence" value="ECO:0007669"/>
    <property type="project" value="UniProtKB-SubCell"/>
</dbReference>
<comment type="subcellular location">
    <subcellularLocation>
        <location evidence="1">Cell membrane</location>
        <topology evidence="1">Multi-pass membrane protein</topology>
    </subcellularLocation>
</comment>
<feature type="transmembrane region" description="Helical" evidence="8">
    <location>
        <begin position="438"/>
        <end position="458"/>
    </location>
</feature>
<evidence type="ECO:0000256" key="5">
    <source>
        <dbReference type="ARBA" id="ARBA00022692"/>
    </source>
</evidence>
<keyword evidence="3" id="KW-0328">Glycosyltransferase</keyword>
<evidence type="ECO:0000256" key="2">
    <source>
        <dbReference type="ARBA" id="ARBA00022475"/>
    </source>
</evidence>
<keyword evidence="6 8" id="KW-1133">Transmembrane helix</keyword>
<evidence type="ECO:0000256" key="6">
    <source>
        <dbReference type="ARBA" id="ARBA00022989"/>
    </source>
</evidence>
<dbReference type="Proteomes" id="UP001058003">
    <property type="component" value="Chromosome"/>
</dbReference>
<feature type="transmembrane region" description="Helical" evidence="8">
    <location>
        <begin position="45"/>
        <end position="67"/>
    </location>
</feature>
<dbReference type="GO" id="GO:0016763">
    <property type="term" value="F:pentosyltransferase activity"/>
    <property type="evidence" value="ECO:0007669"/>
    <property type="project" value="TreeGrafter"/>
</dbReference>
<feature type="transmembrane region" description="Helical" evidence="8">
    <location>
        <begin position="159"/>
        <end position="179"/>
    </location>
</feature>
<keyword evidence="2" id="KW-1003">Cell membrane</keyword>
<organism evidence="9 10">
    <name type="scientific">Dactylosporangium aurantiacum</name>
    <dbReference type="NCBI Taxonomy" id="35754"/>
    <lineage>
        <taxon>Bacteria</taxon>
        <taxon>Bacillati</taxon>
        <taxon>Actinomycetota</taxon>
        <taxon>Actinomycetes</taxon>
        <taxon>Micromonosporales</taxon>
        <taxon>Micromonosporaceae</taxon>
        <taxon>Dactylosporangium</taxon>
    </lineage>
</organism>
<accession>A0A9Q9MJW4</accession>
<dbReference type="KEGG" id="daur:Daura_02060"/>
<dbReference type="GO" id="GO:0009103">
    <property type="term" value="P:lipopolysaccharide biosynthetic process"/>
    <property type="evidence" value="ECO:0007669"/>
    <property type="project" value="UniProtKB-ARBA"/>
</dbReference>
<evidence type="ECO:0000313" key="10">
    <source>
        <dbReference type="Proteomes" id="UP001058003"/>
    </source>
</evidence>
<proteinExistence type="predicted"/>
<keyword evidence="4" id="KW-0808">Transferase</keyword>
<evidence type="ECO:0000256" key="7">
    <source>
        <dbReference type="ARBA" id="ARBA00023136"/>
    </source>
</evidence>
<name>A0A9Q9MJW4_9ACTN</name>
<protein>
    <submittedName>
        <fullName evidence="9">Uncharacterized protein</fullName>
    </submittedName>
</protein>
<keyword evidence="10" id="KW-1185">Reference proteome</keyword>
<dbReference type="EMBL" id="CP073767">
    <property type="protein sequence ID" value="UWZ55091.1"/>
    <property type="molecule type" value="Genomic_DNA"/>
</dbReference>
<feature type="transmembrane region" description="Helical" evidence="8">
    <location>
        <begin position="185"/>
        <end position="218"/>
    </location>
</feature>
<dbReference type="InterPro" id="IPR050297">
    <property type="entry name" value="LipidA_mod_glycosyltrf_83"/>
</dbReference>
<gene>
    <name evidence="9" type="ORF">Daura_02060</name>
</gene>
<dbReference type="PANTHER" id="PTHR33908:SF11">
    <property type="entry name" value="MEMBRANE PROTEIN"/>
    <property type="match status" value="1"/>
</dbReference>
<feature type="transmembrane region" description="Helical" evidence="8">
    <location>
        <begin position="403"/>
        <end position="426"/>
    </location>
</feature>
<reference evidence="9" key="1">
    <citation type="submission" date="2021-04" db="EMBL/GenBank/DDBJ databases">
        <title>Dactylosporangium aurantiacum NRRL B-8018 full assembly.</title>
        <authorList>
            <person name="Hartkoorn R.C."/>
            <person name="Beaudoing E."/>
            <person name="Hot D."/>
        </authorList>
    </citation>
    <scope>NUCLEOTIDE SEQUENCE</scope>
    <source>
        <strain evidence="9">NRRL B-8018</strain>
    </source>
</reference>
<evidence type="ECO:0000256" key="8">
    <source>
        <dbReference type="SAM" id="Phobius"/>
    </source>
</evidence>
<keyword evidence="7 8" id="KW-0472">Membrane</keyword>
<feature type="transmembrane region" description="Helical" evidence="8">
    <location>
        <begin position="464"/>
        <end position="483"/>
    </location>
</feature>
<evidence type="ECO:0000256" key="3">
    <source>
        <dbReference type="ARBA" id="ARBA00022676"/>
    </source>
</evidence>
<dbReference type="RefSeq" id="WP_052388070.1">
    <property type="nucleotide sequence ID" value="NZ_CP073767.1"/>
</dbReference>
<feature type="transmembrane region" description="Helical" evidence="8">
    <location>
        <begin position="110"/>
        <end position="129"/>
    </location>
</feature>
<evidence type="ECO:0000313" key="9">
    <source>
        <dbReference type="EMBL" id="UWZ55091.1"/>
    </source>
</evidence>
<feature type="transmembrane region" description="Helical" evidence="8">
    <location>
        <begin position="225"/>
        <end position="244"/>
    </location>
</feature>
<sequence length="489" mass="54073">MSTDEATLPAVTDPVAAGTTATPRRRFSAGGAVRWLWHAIRTNKVFTALLAAGALVRVGMMVAYYPAFGYFIDTRAYMLAAKNWDTDPIWPFGYPFFLFLLAPFERTSVVALTQHLLGLGMGVVVYALLRRRGIARHWSALAAAPILLDARELVVEHHVLSDTLFSVLLLAAVVLLLWSSDRLPVWIAALSGGFFAAASLTRTIGQVLIVVVLAYLVLRRVGWKQVLAFAVAVAIPLAGYMVWFHHEHGVYAINDYTGRYMWARTTTFVDCDKVDFTPQERALCPLEPLGQRLGPDSYLWYDDPTDLVRLYKDDKVYKSFATKAILAQPLDYVEVVLADTLHMFQPGWHGPQRTECVHDLWNMPSAGSGDACSTTLMVKPFLPGAAAAGGHPANWKNKTMRGYGTVFTIPGFLFVFVLLFVFAAALRRPRSQHGRENLDVVFLGTVSVALVMMSLALSAIDIRYIMPLMTLAPIALALSIHRFRKPAAA</sequence>
<evidence type="ECO:0000256" key="1">
    <source>
        <dbReference type="ARBA" id="ARBA00004651"/>
    </source>
</evidence>
<dbReference type="OrthoDB" id="9810303at2"/>
<dbReference type="AlphaFoldDB" id="A0A9Q9MJW4"/>